<evidence type="ECO:0000313" key="3">
    <source>
        <dbReference type="Proteomes" id="UP000776651"/>
    </source>
</evidence>
<reference evidence="2 3" key="1">
    <citation type="submission" date="2021-08" db="EMBL/GenBank/DDBJ databases">
        <title>Comparative Genomics Analysis of the Genus Qipengyuania Reveals Extensive Genetic Diversity and Metabolic Versatility, Including the Description of Fifteen Novel Species.</title>
        <authorList>
            <person name="Liu Y."/>
        </authorList>
    </citation>
    <scope>NUCLEOTIDE SEQUENCE [LARGE SCALE GENOMIC DNA]</scope>
    <source>
        <strain evidence="2 3">GH25</strain>
    </source>
</reference>
<gene>
    <name evidence="2" type="ORF">K3177_10895</name>
</gene>
<dbReference type="Pfam" id="PF13589">
    <property type="entry name" value="HATPase_c_3"/>
    <property type="match status" value="1"/>
</dbReference>
<proteinExistence type="predicted"/>
<dbReference type="EMBL" id="JAIGNQ010000003">
    <property type="protein sequence ID" value="MBX7489019.1"/>
    <property type="molecule type" value="Genomic_DNA"/>
</dbReference>
<keyword evidence="2" id="KW-0547">Nucleotide-binding</keyword>
<comment type="caution">
    <text evidence="2">The sequence shown here is derived from an EMBL/GenBank/DDBJ whole genome shotgun (WGS) entry which is preliminary data.</text>
</comment>
<evidence type="ECO:0000313" key="2">
    <source>
        <dbReference type="EMBL" id="MBX7489019.1"/>
    </source>
</evidence>
<accession>A0ABS7JJ28</accession>
<dbReference type="RefSeq" id="WP_221598278.1">
    <property type="nucleotide sequence ID" value="NZ_JAIGNQ010000003.1"/>
</dbReference>
<dbReference type="Gene3D" id="3.30.565.10">
    <property type="entry name" value="Histidine kinase-like ATPase, C-terminal domain"/>
    <property type="match status" value="1"/>
</dbReference>
<sequence length="665" mass="76305">MAAKHFSVAVQEDHLERLASARPTQALAELIWNALDAEATKVSVKFDESDLGMRAIRIRDNGHGFPYDDAEGLFGRLGGSWKAEKNRSKTKSRWLHGKEGRGRFKALALGRIADWRVKYRTGNETLVFQVGLIRDNIVDVRVSDPKSVPASETGVEVTIGELHREFRTLREQAAFQELSEIFALYLIDYPDVEIKYRGERLDPEEAIASREQISLPDIEVDGEAYPVELEIVEWRNATERVIYYCDQNGLPLQRRQPRFHTPGYQFSAYLKSSYVSKLNEEGILELSEMNSELEDSYEIAQNEIKSYFKRKDVETARSEIEQWKSEEVYPFKHEPQNLIEEAERKVFDIVALNVNRHLPEFSESGKRSKAFQLRMLRQAIEKGPEELQLILTEVLDLPERKQTELARLLEDASLANVISASKLVADRLKFVTGLDALLFDPQYKRALKERSQLHKILADDNTWIIGEEFNLTVNDQSLTEVLRKHKKLLDDGTVIDRPVKRIDGSVGIVDLMLSRAVPQNRPSQREHLVIELKRPSVKIGMNEIAQIKSYAFAVSADERFASIDTKWSFWVVSNELDASGKKEARQADRPPGQVYRDDNIEVWCKTWSEIIDAAKARLKFVEDHLKTNIDRERSLKYLRDTYEKYLSGVVEDMSAEDASDIAGEE</sequence>
<keyword evidence="2" id="KW-0067">ATP-binding</keyword>
<dbReference type="GO" id="GO:0005524">
    <property type="term" value="F:ATP binding"/>
    <property type="evidence" value="ECO:0007669"/>
    <property type="project" value="UniProtKB-KW"/>
</dbReference>
<protein>
    <submittedName>
        <fullName evidence="2">ATP-binding protein</fullName>
    </submittedName>
</protein>
<dbReference type="Proteomes" id="UP000776651">
    <property type="component" value="Unassembled WGS sequence"/>
</dbReference>
<name>A0ABS7JJ28_9SPHN</name>
<keyword evidence="3" id="KW-1185">Reference proteome</keyword>
<organism evidence="2 3">
    <name type="scientific">Qipengyuania pacifica</name>
    <dbReference type="NCBI Taxonomy" id="2860199"/>
    <lineage>
        <taxon>Bacteria</taxon>
        <taxon>Pseudomonadati</taxon>
        <taxon>Pseudomonadota</taxon>
        <taxon>Alphaproteobacteria</taxon>
        <taxon>Sphingomonadales</taxon>
        <taxon>Erythrobacteraceae</taxon>
        <taxon>Qipengyuania</taxon>
    </lineage>
</organism>
<evidence type="ECO:0000256" key="1">
    <source>
        <dbReference type="SAM" id="Coils"/>
    </source>
</evidence>
<dbReference type="InterPro" id="IPR036890">
    <property type="entry name" value="HATPase_C_sf"/>
</dbReference>
<keyword evidence="1" id="KW-0175">Coiled coil</keyword>
<feature type="coiled-coil region" evidence="1">
    <location>
        <begin position="283"/>
        <end position="310"/>
    </location>
</feature>
<dbReference type="SUPFAM" id="SSF55874">
    <property type="entry name" value="ATPase domain of HSP90 chaperone/DNA topoisomerase II/histidine kinase"/>
    <property type="match status" value="1"/>
</dbReference>